<keyword evidence="1" id="KW-0479">Metal-binding</keyword>
<dbReference type="InterPro" id="IPR001841">
    <property type="entry name" value="Znf_RING"/>
</dbReference>
<gene>
    <name evidence="4" type="ORF">BGW36DRAFT_440507</name>
</gene>
<dbReference type="SUPFAM" id="SSF57850">
    <property type="entry name" value="RING/U-box"/>
    <property type="match status" value="1"/>
</dbReference>
<keyword evidence="1" id="KW-0862">Zinc</keyword>
<reference evidence="4" key="1">
    <citation type="submission" date="2021-12" db="EMBL/GenBank/DDBJ databases">
        <title>Convergent genome expansion in fungi linked to evolution of root-endophyte symbiosis.</title>
        <authorList>
            <consortium name="DOE Joint Genome Institute"/>
            <person name="Ke Y.-H."/>
            <person name="Bonito G."/>
            <person name="Liao H.-L."/>
            <person name="Looney B."/>
            <person name="Rojas-Flechas A."/>
            <person name="Nash J."/>
            <person name="Hameed K."/>
            <person name="Schadt C."/>
            <person name="Martin F."/>
            <person name="Crous P.W."/>
            <person name="Miettinen O."/>
            <person name="Magnuson J.K."/>
            <person name="Labbe J."/>
            <person name="Jacobson D."/>
            <person name="Doktycz M.J."/>
            <person name="Veneault-Fourrey C."/>
            <person name="Kuo A."/>
            <person name="Mondo S."/>
            <person name="Calhoun S."/>
            <person name="Riley R."/>
            <person name="Ohm R."/>
            <person name="LaButti K."/>
            <person name="Andreopoulos B."/>
            <person name="Pangilinan J."/>
            <person name="Nolan M."/>
            <person name="Tritt A."/>
            <person name="Clum A."/>
            <person name="Lipzen A."/>
            <person name="Daum C."/>
            <person name="Barry K."/>
            <person name="Grigoriev I.V."/>
            <person name="Vilgalys R."/>
        </authorList>
    </citation>
    <scope>NUCLEOTIDE SEQUENCE</scope>
    <source>
        <strain evidence="4">PMI_201</strain>
    </source>
</reference>
<dbReference type="GeneID" id="70251815"/>
<feature type="compositionally biased region" description="Polar residues" evidence="2">
    <location>
        <begin position="185"/>
        <end position="223"/>
    </location>
</feature>
<evidence type="ECO:0000313" key="5">
    <source>
        <dbReference type="Proteomes" id="UP001201262"/>
    </source>
</evidence>
<protein>
    <recommendedName>
        <fullName evidence="3">RING-type domain-containing protein</fullName>
    </recommendedName>
</protein>
<dbReference type="PROSITE" id="PS50089">
    <property type="entry name" value="ZF_RING_2"/>
    <property type="match status" value="1"/>
</dbReference>
<dbReference type="GO" id="GO:0008270">
    <property type="term" value="F:zinc ion binding"/>
    <property type="evidence" value="ECO:0007669"/>
    <property type="project" value="UniProtKB-KW"/>
</dbReference>
<feature type="compositionally biased region" description="Basic residues" evidence="2">
    <location>
        <begin position="228"/>
        <end position="238"/>
    </location>
</feature>
<proteinExistence type="predicted"/>
<evidence type="ECO:0000259" key="3">
    <source>
        <dbReference type="PROSITE" id="PS50089"/>
    </source>
</evidence>
<dbReference type="InterPro" id="IPR013083">
    <property type="entry name" value="Znf_RING/FYVE/PHD"/>
</dbReference>
<dbReference type="PANTHER" id="PTHR21540">
    <property type="entry name" value="RING FINGER AND SWIM DOMAIN-CONTAINING PROTEIN 2"/>
    <property type="match status" value="1"/>
</dbReference>
<feature type="region of interest" description="Disordered" evidence="2">
    <location>
        <begin position="173"/>
        <end position="253"/>
    </location>
</feature>
<comment type="caution">
    <text evidence="4">The sequence shown here is derived from an EMBL/GenBank/DDBJ whole genome shotgun (WGS) entry which is preliminary data.</text>
</comment>
<accession>A0AAD4KGF9</accession>
<evidence type="ECO:0000256" key="1">
    <source>
        <dbReference type="PROSITE-ProRule" id="PRU00175"/>
    </source>
</evidence>
<dbReference type="Proteomes" id="UP001201262">
    <property type="component" value="Unassembled WGS sequence"/>
</dbReference>
<dbReference type="GO" id="GO:0061630">
    <property type="term" value="F:ubiquitin protein ligase activity"/>
    <property type="evidence" value="ECO:0007669"/>
    <property type="project" value="InterPro"/>
</dbReference>
<keyword evidence="5" id="KW-1185">Reference proteome</keyword>
<sequence length="352" mass="39985">MAIDMKLENVLEMNPGEAPVLCFGTTLTNAQCSVPISTRWRAHEARISYLLRKTKWQHERARRSSTSQSSHSSSDVIRDEVLEELASFMLCFRHNEKQGPKIVKKWRREIELRLEKSSRSPALSMSQGTLSSSVHLRERLSNPVPILQRMSARIEARYSRQERVTLTGASSVKTTILSSRRHQTARNSSADHQVSSRTRQTQKEASVTNCLTANSKRATTTALTRKPISNKKQKKELHPKKTPEEKKEEKRTIGSRLPIKPGDECSICFETLLKRRRGRTVENGSLAWCQNECGSNYHQACISKWIDHSSRQLVITEDGYQFGNTSIGVMTLGMMTKEVARCPSCRAIWVSK</sequence>
<feature type="compositionally biased region" description="Basic and acidic residues" evidence="2">
    <location>
        <begin position="239"/>
        <end position="252"/>
    </location>
</feature>
<dbReference type="AlphaFoldDB" id="A0AAD4KGF9"/>
<keyword evidence="1" id="KW-0863">Zinc-finger</keyword>
<dbReference type="EMBL" id="JAJTJA010000014">
    <property type="protein sequence ID" value="KAH8689827.1"/>
    <property type="molecule type" value="Genomic_DNA"/>
</dbReference>
<organism evidence="4 5">
    <name type="scientific">Talaromyces proteolyticus</name>
    <dbReference type="NCBI Taxonomy" id="1131652"/>
    <lineage>
        <taxon>Eukaryota</taxon>
        <taxon>Fungi</taxon>
        <taxon>Dikarya</taxon>
        <taxon>Ascomycota</taxon>
        <taxon>Pezizomycotina</taxon>
        <taxon>Eurotiomycetes</taxon>
        <taxon>Eurotiomycetidae</taxon>
        <taxon>Eurotiales</taxon>
        <taxon>Trichocomaceae</taxon>
        <taxon>Talaromyces</taxon>
        <taxon>Talaromyces sect. Bacilispori</taxon>
    </lineage>
</organism>
<evidence type="ECO:0000313" key="4">
    <source>
        <dbReference type="EMBL" id="KAH8689827.1"/>
    </source>
</evidence>
<dbReference type="Gene3D" id="3.30.40.10">
    <property type="entry name" value="Zinc/RING finger domain, C3HC4 (zinc finger)"/>
    <property type="match status" value="1"/>
</dbReference>
<name>A0AAD4KGF9_9EURO</name>
<evidence type="ECO:0000256" key="2">
    <source>
        <dbReference type="SAM" id="MobiDB-lite"/>
    </source>
</evidence>
<dbReference type="InterPro" id="IPR039903">
    <property type="entry name" value="Zswim2"/>
</dbReference>
<feature type="domain" description="RING-type" evidence="3">
    <location>
        <begin position="265"/>
        <end position="346"/>
    </location>
</feature>
<dbReference type="RefSeq" id="XP_046066110.1">
    <property type="nucleotide sequence ID" value="XM_046221528.1"/>
</dbReference>